<evidence type="ECO:0000256" key="1">
    <source>
        <dbReference type="SAM" id="MobiDB-lite"/>
    </source>
</evidence>
<protein>
    <recommendedName>
        <fullName evidence="2">HD domain-containing protein</fullName>
    </recommendedName>
</protein>
<reference evidence="3 4" key="1">
    <citation type="submission" date="2014-05" db="EMBL/GenBank/DDBJ databases">
        <title>Whole genome shotgun sequence of Rhizobium rhizogenes NBRC 13257.</title>
        <authorList>
            <person name="Katano-Makiyama Y."/>
            <person name="Hosoyama A."/>
            <person name="Hashimoto M."/>
            <person name="Hosoyama Y."/>
            <person name="Noguchi M."/>
            <person name="Tsuchikane K."/>
            <person name="Kimura A."/>
            <person name="Ohji S."/>
            <person name="Ichikawa N."/>
            <person name="Yamazoe A."/>
            <person name="Fujita N."/>
        </authorList>
    </citation>
    <scope>NUCLEOTIDE SEQUENCE [LARGE SCALE GENOMIC DNA]</scope>
    <source>
        <strain evidence="3 4">NBRC 13257</strain>
    </source>
</reference>
<accession>A0AA87Q2Z1</accession>
<sequence length="237" mass="26010">MQRISALDRNRRDHSDTGLTMDTNRMARAFAPFETLAADLIPHAADGDDGSHDIAHILRVFRNAMAIQAEEGGNARILAAAVLLHDCVSVEKNSPHRAQASRLAAEKASGVFRELGWADEDIAAAAHAITTHSFSANLPPETLEAKILQDADRLDAIGMVGAARCFYIAGRMGSGLYDPFDPLATERPLDDKRFAIDHFETKLFKLADGFQTEAGRRFAGDRHERLKTVLAMFIDEI</sequence>
<organism evidence="3 4">
    <name type="scientific">Rhizobium rhizogenes NBRC 13257</name>
    <dbReference type="NCBI Taxonomy" id="1220581"/>
    <lineage>
        <taxon>Bacteria</taxon>
        <taxon>Pseudomonadati</taxon>
        <taxon>Pseudomonadota</taxon>
        <taxon>Alphaproteobacteria</taxon>
        <taxon>Hyphomicrobiales</taxon>
        <taxon>Rhizobiaceae</taxon>
        <taxon>Rhizobium/Agrobacterium group</taxon>
        <taxon>Rhizobium</taxon>
    </lineage>
</organism>
<dbReference type="PROSITE" id="PS51831">
    <property type="entry name" value="HD"/>
    <property type="match status" value="1"/>
</dbReference>
<dbReference type="InterPro" id="IPR006674">
    <property type="entry name" value="HD_domain"/>
</dbReference>
<evidence type="ECO:0000259" key="2">
    <source>
        <dbReference type="PROSITE" id="PS51831"/>
    </source>
</evidence>
<dbReference type="PANTHER" id="PTHR33594:SF1">
    <property type="entry name" value="HD_PDEASE DOMAIN-CONTAINING PROTEIN"/>
    <property type="match status" value="1"/>
</dbReference>
<name>A0AA87Q2Z1_RHIRH</name>
<dbReference type="InterPro" id="IPR003607">
    <property type="entry name" value="HD/PDEase_dom"/>
</dbReference>
<dbReference type="Pfam" id="PF01966">
    <property type="entry name" value="HD"/>
    <property type="match status" value="1"/>
</dbReference>
<feature type="domain" description="HD" evidence="2">
    <location>
        <begin position="53"/>
        <end position="157"/>
    </location>
</feature>
<evidence type="ECO:0000313" key="3">
    <source>
        <dbReference type="EMBL" id="GAJ91551.1"/>
    </source>
</evidence>
<dbReference type="SMART" id="SM00471">
    <property type="entry name" value="HDc"/>
    <property type="match status" value="1"/>
</dbReference>
<dbReference type="AlphaFoldDB" id="A0AA87Q2Z1"/>
<gene>
    <name evidence="3" type="ORF">RRH01S_02_02190</name>
</gene>
<feature type="compositionally biased region" description="Basic and acidic residues" evidence="1">
    <location>
        <begin position="1"/>
        <end position="16"/>
    </location>
</feature>
<dbReference type="CDD" id="cd00077">
    <property type="entry name" value="HDc"/>
    <property type="match status" value="1"/>
</dbReference>
<dbReference type="Proteomes" id="UP000026941">
    <property type="component" value="Unassembled WGS sequence"/>
</dbReference>
<evidence type="ECO:0000313" key="4">
    <source>
        <dbReference type="Proteomes" id="UP000026941"/>
    </source>
</evidence>
<dbReference type="EMBL" id="BAYX01000002">
    <property type="protein sequence ID" value="GAJ91551.1"/>
    <property type="molecule type" value="Genomic_DNA"/>
</dbReference>
<feature type="region of interest" description="Disordered" evidence="1">
    <location>
        <begin position="1"/>
        <end position="20"/>
    </location>
</feature>
<comment type="caution">
    <text evidence="3">The sequence shown here is derived from an EMBL/GenBank/DDBJ whole genome shotgun (WGS) entry which is preliminary data.</text>
</comment>
<proteinExistence type="predicted"/>
<dbReference type="Gene3D" id="1.10.3210.50">
    <property type="match status" value="1"/>
</dbReference>
<dbReference type="SUPFAM" id="SSF109604">
    <property type="entry name" value="HD-domain/PDEase-like"/>
    <property type="match status" value="1"/>
</dbReference>
<dbReference type="PANTHER" id="PTHR33594">
    <property type="entry name" value="SUPERFAMILY HYDROLASE, PUTATIVE (AFU_ORTHOLOGUE AFUA_1G03035)-RELATED"/>
    <property type="match status" value="1"/>
</dbReference>